<dbReference type="EMBL" id="AUPL01002348">
    <property type="protein sequence ID" value="ESL09925.1"/>
    <property type="molecule type" value="Genomic_DNA"/>
</dbReference>
<sequence length="213" mass="23784">MCRIAPLTTACFLFLYIDLLHFYFLFCLTSICLLIGFFVSSRWVCLVVAATVVVVLVLWSCCPRLFLISAMSMWYQFIFPAGLLLLAHSFFLALRIREQLQEHHHGSSGGVMASAYFPVSSRTAGALAHINASTIPIFVELMIGVVVAIVGFVRQSKFKRARIIDKNCHQRYDDVIFTGVGFMHFNHRGSVMGSRSGEDTSDDASTLAAKKKM</sequence>
<dbReference type="VEuPathDB" id="TriTrypDB:TRSC58_02348"/>
<gene>
    <name evidence="3" type="ORF">TRSC58_02348</name>
</gene>
<evidence type="ECO:0000256" key="2">
    <source>
        <dbReference type="SAM" id="Phobius"/>
    </source>
</evidence>
<evidence type="ECO:0000313" key="4">
    <source>
        <dbReference type="Proteomes" id="UP000031737"/>
    </source>
</evidence>
<dbReference type="Proteomes" id="UP000031737">
    <property type="component" value="Unassembled WGS sequence"/>
</dbReference>
<feature type="region of interest" description="Disordered" evidence="1">
    <location>
        <begin position="192"/>
        <end position="213"/>
    </location>
</feature>
<feature type="transmembrane region" description="Helical" evidence="2">
    <location>
        <begin position="134"/>
        <end position="153"/>
    </location>
</feature>
<name>A0A061J6G3_TRYRA</name>
<protein>
    <submittedName>
        <fullName evidence="3">Uncharacterized protein</fullName>
    </submittedName>
</protein>
<dbReference type="AlphaFoldDB" id="A0A061J6G3"/>
<comment type="caution">
    <text evidence="3">The sequence shown here is derived from an EMBL/GenBank/DDBJ whole genome shotgun (WGS) entry which is preliminary data.</text>
</comment>
<evidence type="ECO:0000313" key="3">
    <source>
        <dbReference type="EMBL" id="ESL09925.1"/>
    </source>
</evidence>
<reference evidence="3 4" key="1">
    <citation type="submission" date="2013-07" db="EMBL/GenBank/DDBJ databases">
        <authorList>
            <person name="Stoco P.H."/>
            <person name="Wagner G."/>
            <person name="Gerber A."/>
            <person name="Zaha A."/>
            <person name="Thompson C."/>
            <person name="Bartholomeu D.C."/>
            <person name="Luckemeyer D.D."/>
            <person name="Bahia D."/>
            <person name="Loreto E."/>
            <person name="Prestes E.B."/>
            <person name="Lima F.M."/>
            <person name="Rodrigues-Luiz G."/>
            <person name="Vallejo G.A."/>
            <person name="Filho J.F."/>
            <person name="Monteiro K.M."/>
            <person name="Tyler K.M."/>
            <person name="de Almeida L.G."/>
            <person name="Ortiz M.F."/>
            <person name="Siervo M.A."/>
            <person name="de Moraes M.H."/>
            <person name="Cunha O.L."/>
            <person name="Mendonca-Neto R."/>
            <person name="Silva R."/>
            <person name="Teixeira S.M."/>
            <person name="Murta S.M."/>
            <person name="Sincero T.C."/>
            <person name="Mendes T.A."/>
            <person name="Urmenyi T.P."/>
            <person name="Silva V.G."/>
            <person name="da Rocha W.D."/>
            <person name="Andersson B."/>
            <person name="Romanha A.J."/>
            <person name="Steindel M."/>
            <person name="de Vasconcelos A.T."/>
            <person name="Grisard E.C."/>
        </authorList>
    </citation>
    <scope>NUCLEOTIDE SEQUENCE [LARGE SCALE GENOMIC DNA]</scope>
    <source>
        <strain evidence="3 4">SC58</strain>
    </source>
</reference>
<feature type="transmembrane region" description="Helical" evidence="2">
    <location>
        <begin position="73"/>
        <end position="94"/>
    </location>
</feature>
<feature type="transmembrane region" description="Helical" evidence="2">
    <location>
        <begin position="46"/>
        <end position="67"/>
    </location>
</feature>
<feature type="transmembrane region" description="Helical" evidence="2">
    <location>
        <begin position="20"/>
        <end position="39"/>
    </location>
</feature>
<keyword evidence="4" id="KW-1185">Reference proteome</keyword>
<evidence type="ECO:0000256" key="1">
    <source>
        <dbReference type="SAM" id="MobiDB-lite"/>
    </source>
</evidence>
<accession>A0A061J6G3</accession>
<organism evidence="3 4">
    <name type="scientific">Trypanosoma rangeli SC58</name>
    <dbReference type="NCBI Taxonomy" id="429131"/>
    <lineage>
        <taxon>Eukaryota</taxon>
        <taxon>Discoba</taxon>
        <taxon>Euglenozoa</taxon>
        <taxon>Kinetoplastea</taxon>
        <taxon>Metakinetoplastina</taxon>
        <taxon>Trypanosomatida</taxon>
        <taxon>Trypanosomatidae</taxon>
        <taxon>Trypanosoma</taxon>
        <taxon>Herpetosoma</taxon>
    </lineage>
</organism>
<keyword evidence="2" id="KW-0472">Membrane</keyword>
<keyword evidence="2" id="KW-1133">Transmembrane helix</keyword>
<dbReference type="OrthoDB" id="269728at2759"/>
<proteinExistence type="predicted"/>
<keyword evidence="2" id="KW-0812">Transmembrane</keyword>